<keyword evidence="2" id="KW-1185">Reference proteome</keyword>
<dbReference type="EMBL" id="JBEZVE010000019">
    <property type="protein sequence ID" value="MEU3785229.1"/>
    <property type="molecule type" value="Genomic_DNA"/>
</dbReference>
<gene>
    <name evidence="1" type="ORF">AB0E89_32630</name>
</gene>
<sequence length="165" mass="18703">MGAATDAILVYGYDLGGADEGWKVQEVDEYGYLLPTSWHEPTDDEDGDDIGTAVEKQLLATVGEFTETWTRDARETGYWERRREAQKRIGVKLETYCSHSVPAYALAAHATTVHRGDVEYIDPQDLLWKPPTEKWDARLARALEALGLTPVQERPRWFLVSYGEL</sequence>
<dbReference type="RefSeq" id="WP_361706794.1">
    <property type="nucleotide sequence ID" value="NZ_JBEZVE010000019.1"/>
</dbReference>
<dbReference type="Proteomes" id="UP001550739">
    <property type="component" value="Unassembled WGS sequence"/>
</dbReference>
<protein>
    <submittedName>
        <fullName evidence="1">Uncharacterized protein</fullName>
    </submittedName>
</protein>
<accession>A0ABV2ZRN3</accession>
<proteinExistence type="predicted"/>
<organism evidence="1 2">
    <name type="scientific">Streptomyces sp. 900129855</name>
    <dbReference type="NCBI Taxonomy" id="3155129"/>
    <lineage>
        <taxon>Bacteria</taxon>
        <taxon>Bacillati</taxon>
        <taxon>Actinomycetota</taxon>
        <taxon>Actinomycetes</taxon>
        <taxon>Kitasatosporales</taxon>
        <taxon>Streptomycetaceae</taxon>
        <taxon>Streptomyces</taxon>
    </lineage>
</organism>
<comment type="caution">
    <text evidence="1">The sequence shown here is derived from an EMBL/GenBank/DDBJ whole genome shotgun (WGS) entry which is preliminary data.</text>
</comment>
<evidence type="ECO:0000313" key="1">
    <source>
        <dbReference type="EMBL" id="MEU3785229.1"/>
    </source>
</evidence>
<reference evidence="1 2" key="1">
    <citation type="submission" date="2024-06" db="EMBL/GenBank/DDBJ databases">
        <title>The Natural Products Discovery Center: Release of the First 8490 Sequenced Strains for Exploring Actinobacteria Biosynthetic Diversity.</title>
        <authorList>
            <person name="Kalkreuter E."/>
            <person name="Kautsar S.A."/>
            <person name="Yang D."/>
            <person name="Bader C.D."/>
            <person name="Teijaro C.N."/>
            <person name="Fluegel L."/>
            <person name="Davis C.M."/>
            <person name="Simpson J.R."/>
            <person name="Lauterbach L."/>
            <person name="Steele A.D."/>
            <person name="Gui C."/>
            <person name="Meng S."/>
            <person name="Li G."/>
            <person name="Viehrig K."/>
            <person name="Ye F."/>
            <person name="Su P."/>
            <person name="Kiefer A.F."/>
            <person name="Nichols A."/>
            <person name="Cepeda A.J."/>
            <person name="Yan W."/>
            <person name="Fan B."/>
            <person name="Jiang Y."/>
            <person name="Adhikari A."/>
            <person name="Zheng C.-J."/>
            <person name="Schuster L."/>
            <person name="Cowan T.M."/>
            <person name="Smanski M.J."/>
            <person name="Chevrette M.G."/>
            <person name="De Carvalho L.P.S."/>
            <person name="Shen B."/>
        </authorList>
    </citation>
    <scope>NUCLEOTIDE SEQUENCE [LARGE SCALE GENOMIC DNA]</scope>
    <source>
        <strain evidence="1 2">NPDC033843</strain>
    </source>
</reference>
<evidence type="ECO:0000313" key="2">
    <source>
        <dbReference type="Proteomes" id="UP001550739"/>
    </source>
</evidence>
<name>A0ABV2ZRN3_9ACTN</name>